<dbReference type="PROSITE" id="PS51186">
    <property type="entry name" value="GNAT"/>
    <property type="match status" value="1"/>
</dbReference>
<dbReference type="AlphaFoldDB" id="A0A2Z5R0W8"/>
<dbReference type="Pfam" id="PF00583">
    <property type="entry name" value="Acetyltransf_1"/>
    <property type="match status" value="1"/>
</dbReference>
<dbReference type="CDD" id="cd04301">
    <property type="entry name" value="NAT_SF"/>
    <property type="match status" value="1"/>
</dbReference>
<dbReference type="Gene3D" id="3.40.630.30">
    <property type="match status" value="1"/>
</dbReference>
<evidence type="ECO:0000313" key="2">
    <source>
        <dbReference type="Proteomes" id="UP000250241"/>
    </source>
</evidence>
<keyword evidence="1" id="KW-0808">Transferase</keyword>
<evidence type="ECO:0000313" key="1">
    <source>
        <dbReference type="EMBL" id="BAV88293.1"/>
    </source>
</evidence>
<organism evidence="1 2">
    <name type="scientific">Rothia aeria</name>
    <dbReference type="NCBI Taxonomy" id="172042"/>
    <lineage>
        <taxon>Bacteria</taxon>
        <taxon>Bacillati</taxon>
        <taxon>Actinomycetota</taxon>
        <taxon>Actinomycetes</taxon>
        <taxon>Micrococcales</taxon>
        <taxon>Micrococcaceae</taxon>
        <taxon>Rothia</taxon>
    </lineage>
</organism>
<dbReference type="GeneID" id="93860664"/>
<name>A0A2Z5R0W8_9MICC</name>
<proteinExistence type="predicted"/>
<accession>A0A2Z5R0W8</accession>
<protein>
    <submittedName>
        <fullName evidence="1">Histone acetyltransferase HPA2</fullName>
    </submittedName>
</protein>
<dbReference type="SUPFAM" id="SSF55729">
    <property type="entry name" value="Acyl-CoA N-acyltransferases (Nat)"/>
    <property type="match status" value="1"/>
</dbReference>
<reference evidence="1 2" key="1">
    <citation type="submission" date="2016-10" db="EMBL/GenBank/DDBJ databases">
        <title>Genome sequence of Rothia aeria strain JCM11412.</title>
        <authorList>
            <person name="Nambu T."/>
        </authorList>
    </citation>
    <scope>NUCLEOTIDE SEQUENCE [LARGE SCALE GENOMIC DNA]</scope>
    <source>
        <strain evidence="1 2">JCM 11412</strain>
    </source>
</reference>
<dbReference type="EMBL" id="AP017895">
    <property type="protein sequence ID" value="BAV88293.1"/>
    <property type="molecule type" value="Genomic_DNA"/>
</dbReference>
<dbReference type="GO" id="GO:0016747">
    <property type="term" value="F:acyltransferase activity, transferring groups other than amino-acyl groups"/>
    <property type="evidence" value="ECO:0007669"/>
    <property type="project" value="InterPro"/>
</dbReference>
<gene>
    <name evidence="1" type="ORF">RA11412_1994</name>
</gene>
<dbReference type="InterPro" id="IPR000182">
    <property type="entry name" value="GNAT_dom"/>
</dbReference>
<sequence>MADAVERASTRLGLHKKKLRSSDIDILRESTLMNLNWPGERFTMQDLLDTAEFVRYIVMDARRGDYGVVACTSQGQWVGTARVLYLPQQNPGYGFVAPGIGELGVSVQPEARGVGLGTELICDVVEIARVRGDRGVSLSVETGNPARKLYEKLGFVDAGGSTGTMLLEF</sequence>
<dbReference type="KEGG" id="raj:RA11412_1994"/>
<dbReference type="RefSeq" id="WP_128087844.1">
    <property type="nucleotide sequence ID" value="NZ_CBDEQU010000004.1"/>
</dbReference>
<keyword evidence="2" id="KW-1185">Reference proteome</keyword>
<dbReference type="Proteomes" id="UP000250241">
    <property type="component" value="Chromosome"/>
</dbReference>
<dbReference type="InterPro" id="IPR016181">
    <property type="entry name" value="Acyl_CoA_acyltransferase"/>
</dbReference>